<comment type="caution">
    <text evidence="5">The sequence shown here is derived from an EMBL/GenBank/DDBJ whole genome shotgun (WGS) entry which is preliminary data.</text>
</comment>
<dbReference type="GO" id="GO:0016042">
    <property type="term" value="P:lipid catabolic process"/>
    <property type="evidence" value="ECO:0007669"/>
    <property type="project" value="UniProtKB-KW"/>
</dbReference>
<reference evidence="6" key="1">
    <citation type="submission" date="2019-04" db="EMBL/GenBank/DDBJ databases">
        <title>Nocardioides xinjiangensis sp. nov.</title>
        <authorList>
            <person name="Liu S."/>
        </authorList>
    </citation>
    <scope>NUCLEOTIDE SEQUENCE [LARGE SCALE GENOMIC DNA]</scope>
    <source>
        <strain evidence="6">18</strain>
    </source>
</reference>
<proteinExistence type="predicted"/>
<gene>
    <name evidence="5" type="ORF">FAB82_21620</name>
</gene>
<feature type="chain" id="PRO_5021005397" evidence="4">
    <location>
        <begin position="34"/>
        <end position="311"/>
    </location>
</feature>
<evidence type="ECO:0000256" key="2">
    <source>
        <dbReference type="ARBA" id="ARBA00022963"/>
    </source>
</evidence>
<name>A0A4S8PXG8_9ACTN</name>
<dbReference type="PANTHER" id="PTHR10272:SF0">
    <property type="entry name" value="PLATELET-ACTIVATING FACTOR ACETYLHYDROLASE"/>
    <property type="match status" value="1"/>
</dbReference>
<reference evidence="5 6" key="2">
    <citation type="submission" date="2019-05" db="EMBL/GenBank/DDBJ databases">
        <title>Glycomyces buryatensis sp. nov.</title>
        <authorList>
            <person name="Nikitina E."/>
        </authorList>
    </citation>
    <scope>NUCLEOTIDE SEQUENCE [LARGE SCALE GENOMIC DNA]</scope>
    <source>
        <strain evidence="5 6">18</strain>
    </source>
</reference>
<keyword evidence="4" id="KW-0732">Signal</keyword>
<keyword evidence="6" id="KW-1185">Reference proteome</keyword>
<organism evidence="5 6">
    <name type="scientific">Glycomyces buryatensis</name>
    <dbReference type="NCBI Taxonomy" id="2570927"/>
    <lineage>
        <taxon>Bacteria</taxon>
        <taxon>Bacillati</taxon>
        <taxon>Actinomycetota</taxon>
        <taxon>Actinomycetes</taxon>
        <taxon>Glycomycetales</taxon>
        <taxon>Glycomycetaceae</taxon>
        <taxon>Glycomyces</taxon>
    </lineage>
</organism>
<evidence type="ECO:0000256" key="1">
    <source>
        <dbReference type="ARBA" id="ARBA00022801"/>
    </source>
</evidence>
<dbReference type="EMBL" id="STGY01000072">
    <property type="protein sequence ID" value="THV36393.1"/>
    <property type="molecule type" value="Genomic_DNA"/>
</dbReference>
<evidence type="ECO:0000256" key="4">
    <source>
        <dbReference type="SAM" id="SignalP"/>
    </source>
</evidence>
<keyword evidence="2" id="KW-0442">Lipid degradation</keyword>
<protein>
    <submittedName>
        <fullName evidence="5">Alpha/beta hydrolase</fullName>
    </submittedName>
</protein>
<dbReference type="AlphaFoldDB" id="A0A4S8PXG8"/>
<dbReference type="SUPFAM" id="SSF53474">
    <property type="entry name" value="alpha/beta-Hydrolases"/>
    <property type="match status" value="1"/>
</dbReference>
<evidence type="ECO:0000256" key="3">
    <source>
        <dbReference type="ARBA" id="ARBA00023098"/>
    </source>
</evidence>
<dbReference type="PROSITE" id="PS51318">
    <property type="entry name" value="TAT"/>
    <property type="match status" value="1"/>
</dbReference>
<dbReference type="Gene3D" id="3.40.50.1820">
    <property type="entry name" value="alpha/beta hydrolase"/>
    <property type="match status" value="1"/>
</dbReference>
<dbReference type="InterPro" id="IPR029058">
    <property type="entry name" value="AB_hydrolase_fold"/>
</dbReference>
<keyword evidence="3" id="KW-0443">Lipid metabolism</keyword>
<dbReference type="GO" id="GO:0003847">
    <property type="term" value="F:1-alkyl-2-acetylglycerophosphocholine esterase activity"/>
    <property type="evidence" value="ECO:0007669"/>
    <property type="project" value="TreeGrafter"/>
</dbReference>
<accession>A0A4S8PXG8</accession>
<feature type="signal peptide" evidence="4">
    <location>
        <begin position="1"/>
        <end position="33"/>
    </location>
</feature>
<dbReference type="OrthoDB" id="5243890at2"/>
<evidence type="ECO:0000313" key="5">
    <source>
        <dbReference type="EMBL" id="THV36393.1"/>
    </source>
</evidence>
<dbReference type="PANTHER" id="PTHR10272">
    <property type="entry name" value="PLATELET-ACTIVATING FACTOR ACETYLHYDROLASE"/>
    <property type="match status" value="1"/>
</dbReference>
<dbReference type="Proteomes" id="UP000308760">
    <property type="component" value="Unassembled WGS sequence"/>
</dbReference>
<sequence>MTMPRRTLLSLAATGAIAAGTAGTAALIGPAQAQPAGVQAAPTQTFPLGVRQFNWNRDGRTLVTRIFYPAATGTPDGNPVSDAPIADGAFPVVEWSHGLGGNPESYGVCIRPLAAAGFIVPAPVFPTTTTGSEGNVGDVYNGNQSKDVTEVLTRTLALGESGSGDPFEGRMDTQLGVGAAGHSLGGMTTHGLLTAWPDPRITAAIPYACVDMGDPDGTVDAKVLFVHGDQDSICDYDLARQAHAELPAPKAFMTHTGQGHDEFIWNGPTYNQTVATSLDWMRWSLYGDTDARDRLASDASGGGIVWEADLD</sequence>
<keyword evidence="1 5" id="KW-0378">Hydrolase</keyword>
<dbReference type="InterPro" id="IPR006311">
    <property type="entry name" value="TAT_signal"/>
</dbReference>
<evidence type="ECO:0000313" key="6">
    <source>
        <dbReference type="Proteomes" id="UP000308760"/>
    </source>
</evidence>